<dbReference type="EMBL" id="FUWH01000001">
    <property type="protein sequence ID" value="SJZ37697.1"/>
    <property type="molecule type" value="Genomic_DNA"/>
</dbReference>
<name>A0A1T4K5T2_9BACT</name>
<organism evidence="1 2">
    <name type="scientific">Sediminibacterium ginsengisoli</name>
    <dbReference type="NCBI Taxonomy" id="413434"/>
    <lineage>
        <taxon>Bacteria</taxon>
        <taxon>Pseudomonadati</taxon>
        <taxon>Bacteroidota</taxon>
        <taxon>Chitinophagia</taxon>
        <taxon>Chitinophagales</taxon>
        <taxon>Chitinophagaceae</taxon>
        <taxon>Sediminibacterium</taxon>
    </lineage>
</organism>
<dbReference type="PROSITE" id="PS51257">
    <property type="entry name" value="PROKAR_LIPOPROTEIN"/>
    <property type="match status" value="1"/>
</dbReference>
<dbReference type="RefSeq" id="WP_078829795.1">
    <property type="nucleotide sequence ID" value="NZ_FUWH01000001.1"/>
</dbReference>
<accession>A0A1T4K5T2</accession>
<dbReference type="STRING" id="413434.SAMN04488132_101461"/>
<reference evidence="1 2" key="1">
    <citation type="submission" date="2017-02" db="EMBL/GenBank/DDBJ databases">
        <authorList>
            <person name="Peterson S.W."/>
        </authorList>
    </citation>
    <scope>NUCLEOTIDE SEQUENCE [LARGE SCALE GENOMIC DNA]</scope>
    <source>
        <strain evidence="1 2">DSM 22335</strain>
    </source>
</reference>
<sequence length="351" mass="37719">MNKLKIAVAIMALAGGLAACKKNNDTIIVVPPSDGTQLQLKGLIANEAGSSAGNSVYVDLSTATQVVAARSSWDLGFYTGSDFRVILNNTTSATAKMINKNDLAQVGTADTVGLNKLAIGYDAASLALIDDIRGNLSKTVIAAVSETATDNKVYIVNCGTGGSVAARSFYKIRVLRKGTGYTLQYAKLEETTFKTIDVTKDSQYDFSYVSFDNGLVKVAPEKGNWDFVWGYTMFETALGATMIPYASSDFITINSRNGVQVSEVLTSTVSYADFKDSMLTKITFSSAIDSLGTRWRTASATAGQSGVKKDRFYVIKDAAGNYYKLKFMSFHGDDGGTRGKPELEYKLVKKG</sequence>
<dbReference type="OrthoDB" id="1091850at2"/>
<evidence type="ECO:0000313" key="2">
    <source>
        <dbReference type="Proteomes" id="UP000190888"/>
    </source>
</evidence>
<keyword evidence="2" id="KW-1185">Reference proteome</keyword>
<dbReference type="CDD" id="cd12105">
    <property type="entry name" value="HmuY"/>
    <property type="match status" value="1"/>
</dbReference>
<dbReference type="AlphaFoldDB" id="A0A1T4K5T2"/>
<evidence type="ECO:0000313" key="1">
    <source>
        <dbReference type="EMBL" id="SJZ37697.1"/>
    </source>
</evidence>
<dbReference type="Proteomes" id="UP000190888">
    <property type="component" value="Unassembled WGS sequence"/>
</dbReference>
<protein>
    <submittedName>
        <fullName evidence="1">HmuY protein</fullName>
    </submittedName>
</protein>
<gene>
    <name evidence="1" type="ORF">SAMN04488132_101461</name>
</gene>
<dbReference type="Pfam" id="PF14064">
    <property type="entry name" value="HmuY"/>
    <property type="match status" value="1"/>
</dbReference>
<dbReference type="InterPro" id="IPR025921">
    <property type="entry name" value="HmuY"/>
</dbReference>
<proteinExistence type="predicted"/>